<protein>
    <submittedName>
        <fullName evidence="2">Uncharacterized protein</fullName>
    </submittedName>
</protein>
<evidence type="ECO:0000313" key="3">
    <source>
        <dbReference type="Proteomes" id="UP001501004"/>
    </source>
</evidence>
<accession>A0ABP7F7T0</accession>
<keyword evidence="3" id="KW-1185">Reference proteome</keyword>
<sequence length="185" mass="19587">MAITATQEGRNLHLHVEGLDPFIVKPLPGEAGYKMTEAYLSTARGGGDQLEATLALVMAVDGAVHDPETDQWTPVPEEERTNSNRMGKELSTSETEDVAMAAFFWQTILGAAGVSIYLENGGGVGGHTKALGALVQRLGLSPLLTSPSSALENLIQLQASIPSTSTPEGGKKPGRQPQDRLPKKK</sequence>
<feature type="region of interest" description="Disordered" evidence="1">
    <location>
        <begin position="160"/>
        <end position="185"/>
    </location>
</feature>
<organism evidence="2 3">
    <name type="scientific">Leifsonella bigeumensis</name>
    <dbReference type="NCBI Taxonomy" id="433643"/>
    <lineage>
        <taxon>Bacteria</taxon>
        <taxon>Bacillati</taxon>
        <taxon>Actinomycetota</taxon>
        <taxon>Actinomycetes</taxon>
        <taxon>Micrococcales</taxon>
        <taxon>Microbacteriaceae</taxon>
        <taxon>Leifsonella</taxon>
    </lineage>
</organism>
<dbReference type="RefSeq" id="WP_344753055.1">
    <property type="nucleotide sequence ID" value="NZ_BAABAE010000001.1"/>
</dbReference>
<dbReference type="Proteomes" id="UP001501004">
    <property type="component" value="Unassembled WGS sequence"/>
</dbReference>
<feature type="compositionally biased region" description="Basic and acidic residues" evidence="1">
    <location>
        <begin position="77"/>
        <end position="88"/>
    </location>
</feature>
<comment type="caution">
    <text evidence="2">The sequence shown here is derived from an EMBL/GenBank/DDBJ whole genome shotgun (WGS) entry which is preliminary data.</text>
</comment>
<gene>
    <name evidence="2" type="ORF">GCM10022239_03360</name>
</gene>
<evidence type="ECO:0000313" key="2">
    <source>
        <dbReference type="EMBL" id="GAA3730079.1"/>
    </source>
</evidence>
<reference evidence="3" key="1">
    <citation type="journal article" date="2019" name="Int. J. Syst. Evol. Microbiol.">
        <title>The Global Catalogue of Microorganisms (GCM) 10K type strain sequencing project: providing services to taxonomists for standard genome sequencing and annotation.</title>
        <authorList>
            <consortium name="The Broad Institute Genomics Platform"/>
            <consortium name="The Broad Institute Genome Sequencing Center for Infectious Disease"/>
            <person name="Wu L."/>
            <person name="Ma J."/>
        </authorList>
    </citation>
    <scope>NUCLEOTIDE SEQUENCE [LARGE SCALE GENOMIC DNA]</scope>
    <source>
        <strain evidence="3">JCM 16949</strain>
    </source>
</reference>
<dbReference type="EMBL" id="BAABAE010000001">
    <property type="protein sequence ID" value="GAA3730079.1"/>
    <property type="molecule type" value="Genomic_DNA"/>
</dbReference>
<evidence type="ECO:0000256" key="1">
    <source>
        <dbReference type="SAM" id="MobiDB-lite"/>
    </source>
</evidence>
<proteinExistence type="predicted"/>
<feature type="region of interest" description="Disordered" evidence="1">
    <location>
        <begin position="67"/>
        <end position="88"/>
    </location>
</feature>
<name>A0ABP7F7T0_9MICO</name>